<dbReference type="RefSeq" id="WP_268235735.1">
    <property type="nucleotide sequence ID" value="NZ_BMGH01000001.1"/>
</dbReference>
<gene>
    <name evidence="1" type="ORF">GCM10011342_27590</name>
</gene>
<keyword evidence="2" id="KW-1185">Reference proteome</keyword>
<comment type="caution">
    <text evidence="1">The sequence shown here is derived from an EMBL/GenBank/DDBJ whole genome shotgun (WGS) entry which is preliminary data.</text>
</comment>
<organism evidence="1 2">
    <name type="scientific">Aquisalinus flavus</name>
    <dbReference type="NCBI Taxonomy" id="1526572"/>
    <lineage>
        <taxon>Bacteria</taxon>
        <taxon>Pseudomonadati</taxon>
        <taxon>Pseudomonadota</taxon>
        <taxon>Alphaproteobacteria</taxon>
        <taxon>Parvularculales</taxon>
        <taxon>Parvularculaceae</taxon>
        <taxon>Aquisalinus</taxon>
    </lineage>
</organism>
<dbReference type="Proteomes" id="UP000613582">
    <property type="component" value="Unassembled WGS sequence"/>
</dbReference>
<reference evidence="1" key="1">
    <citation type="journal article" date="2014" name="Int. J. Syst. Evol. Microbiol.">
        <title>Complete genome sequence of Corynebacterium casei LMG S-19264T (=DSM 44701T), isolated from a smear-ripened cheese.</title>
        <authorList>
            <consortium name="US DOE Joint Genome Institute (JGI-PGF)"/>
            <person name="Walter F."/>
            <person name="Albersmeier A."/>
            <person name="Kalinowski J."/>
            <person name="Ruckert C."/>
        </authorList>
    </citation>
    <scope>NUCLEOTIDE SEQUENCE</scope>
    <source>
        <strain evidence="1">CGMCC 1.12921</strain>
    </source>
</reference>
<sequence>MQEEIAGARRSLMNPASIPCARAYIKDAREVGAEKGCVLEG</sequence>
<accession>A0A8J2V7V0</accession>
<proteinExistence type="predicted"/>
<name>A0A8J2V7V0_9PROT</name>
<protein>
    <submittedName>
        <fullName evidence="1">Uncharacterized protein</fullName>
    </submittedName>
</protein>
<dbReference type="AlphaFoldDB" id="A0A8J2V7V0"/>
<evidence type="ECO:0000313" key="1">
    <source>
        <dbReference type="EMBL" id="GGD17256.1"/>
    </source>
</evidence>
<reference evidence="1" key="2">
    <citation type="submission" date="2020-09" db="EMBL/GenBank/DDBJ databases">
        <authorList>
            <person name="Sun Q."/>
            <person name="Zhou Y."/>
        </authorList>
    </citation>
    <scope>NUCLEOTIDE SEQUENCE</scope>
    <source>
        <strain evidence="1">CGMCC 1.12921</strain>
    </source>
</reference>
<dbReference type="EMBL" id="BMGH01000001">
    <property type="protein sequence ID" value="GGD17256.1"/>
    <property type="molecule type" value="Genomic_DNA"/>
</dbReference>
<evidence type="ECO:0000313" key="2">
    <source>
        <dbReference type="Proteomes" id="UP000613582"/>
    </source>
</evidence>